<organism evidence="5 6">
    <name type="scientific">Gymnopus androsaceus JB14</name>
    <dbReference type="NCBI Taxonomy" id="1447944"/>
    <lineage>
        <taxon>Eukaryota</taxon>
        <taxon>Fungi</taxon>
        <taxon>Dikarya</taxon>
        <taxon>Basidiomycota</taxon>
        <taxon>Agaricomycotina</taxon>
        <taxon>Agaricomycetes</taxon>
        <taxon>Agaricomycetidae</taxon>
        <taxon>Agaricales</taxon>
        <taxon>Marasmiineae</taxon>
        <taxon>Omphalotaceae</taxon>
        <taxon>Gymnopus</taxon>
    </lineage>
</organism>
<accession>A0A6A4I2A1</accession>
<evidence type="ECO:0000256" key="4">
    <source>
        <dbReference type="PIRSR" id="PIRSR001365-2"/>
    </source>
</evidence>
<dbReference type="SMART" id="SM01130">
    <property type="entry name" value="DHDPS"/>
    <property type="match status" value="1"/>
</dbReference>
<gene>
    <name evidence="5" type="ORF">BT96DRAFT_1074391</name>
</gene>
<protein>
    <submittedName>
        <fullName evidence="5">Dihydrodipicolinate synthase</fullName>
    </submittedName>
</protein>
<dbReference type="SUPFAM" id="SSF51569">
    <property type="entry name" value="Aldolase"/>
    <property type="match status" value="1"/>
</dbReference>
<name>A0A6A4I2A1_9AGAR</name>
<evidence type="ECO:0000313" key="5">
    <source>
        <dbReference type="EMBL" id="KAE9404110.1"/>
    </source>
</evidence>
<feature type="active site" description="Schiff-base intermediate with substrate" evidence="3">
    <location>
        <position position="164"/>
    </location>
</feature>
<dbReference type="CDD" id="cd00408">
    <property type="entry name" value="DHDPS-like"/>
    <property type="match status" value="1"/>
</dbReference>
<dbReference type="PANTHER" id="PTHR12128">
    <property type="entry name" value="DIHYDRODIPICOLINATE SYNTHASE"/>
    <property type="match status" value="1"/>
</dbReference>
<evidence type="ECO:0000256" key="2">
    <source>
        <dbReference type="PIRNR" id="PIRNR001365"/>
    </source>
</evidence>
<dbReference type="InterPro" id="IPR002220">
    <property type="entry name" value="DapA-like"/>
</dbReference>
<proteinExistence type="inferred from homology"/>
<dbReference type="PANTHER" id="PTHR12128:SF66">
    <property type="entry name" value="4-HYDROXY-2-OXOGLUTARATE ALDOLASE, MITOCHONDRIAL"/>
    <property type="match status" value="1"/>
</dbReference>
<dbReference type="PIRSF" id="PIRSF001365">
    <property type="entry name" value="DHDPS"/>
    <property type="match status" value="1"/>
</dbReference>
<keyword evidence="6" id="KW-1185">Reference proteome</keyword>
<dbReference type="GO" id="GO:0008840">
    <property type="term" value="F:4-hydroxy-tetrahydrodipicolinate synthase activity"/>
    <property type="evidence" value="ECO:0007669"/>
    <property type="project" value="TreeGrafter"/>
</dbReference>
<dbReference type="PRINTS" id="PR00146">
    <property type="entry name" value="DHPICSNTHASE"/>
</dbReference>
<dbReference type="Proteomes" id="UP000799118">
    <property type="component" value="Unassembled WGS sequence"/>
</dbReference>
<dbReference type="InterPro" id="IPR013785">
    <property type="entry name" value="Aldolase_TIM"/>
</dbReference>
<keyword evidence="1 2" id="KW-0456">Lyase</keyword>
<evidence type="ECO:0000256" key="3">
    <source>
        <dbReference type="PIRSR" id="PIRSR001365-1"/>
    </source>
</evidence>
<dbReference type="OrthoDB" id="191315at2759"/>
<reference evidence="5" key="1">
    <citation type="journal article" date="2019" name="Environ. Microbiol.">
        <title>Fungal ecological strategies reflected in gene transcription - a case study of two litter decomposers.</title>
        <authorList>
            <person name="Barbi F."/>
            <person name="Kohler A."/>
            <person name="Barry K."/>
            <person name="Baskaran P."/>
            <person name="Daum C."/>
            <person name="Fauchery L."/>
            <person name="Ihrmark K."/>
            <person name="Kuo A."/>
            <person name="LaButti K."/>
            <person name="Lipzen A."/>
            <person name="Morin E."/>
            <person name="Grigoriev I.V."/>
            <person name="Henrissat B."/>
            <person name="Lindahl B."/>
            <person name="Martin F."/>
        </authorList>
    </citation>
    <scope>NUCLEOTIDE SEQUENCE</scope>
    <source>
        <strain evidence="5">JB14</strain>
    </source>
</reference>
<sequence>MSTPRPFTGGILAPVPCFFDDEEELDCGKAGVKPVVSGSMGEAIHLTHSERIDLIHAARSALDAAGLSSIPIIAGAGSSSTRETIEIAKEAAEAGADQVIVVPPGYYAGALAREALKQYFIDVANGSPIPVMLYNFPSVAGGIDMDSDLIEDIAKSAPNTCGIKLTCGSVGKITRIASLTGSPGFGQLYPRKNNAAPFLVIDGFIDILYPSISVGASGAITGVPNFAPRVCMKLWELCLASQSNPTSTILNEAQDLQVLVSKADWAATKAGIPGMKSLLNALFGYGHLPRRPLLPVSQGSSKALIGQEAIEQILQEERKLELEAVQEPSA</sequence>
<feature type="binding site" evidence="4">
    <location>
        <position position="220"/>
    </location>
    <ligand>
        <name>pyruvate</name>
        <dbReference type="ChEBI" id="CHEBI:15361"/>
    </ligand>
</feature>
<dbReference type="Gene3D" id="3.20.20.70">
    <property type="entry name" value="Aldolase class I"/>
    <property type="match status" value="1"/>
</dbReference>
<comment type="similarity">
    <text evidence="2">Belongs to the DapA family.</text>
</comment>
<feature type="active site" description="Proton donor/acceptor" evidence="3">
    <location>
        <position position="134"/>
    </location>
</feature>
<dbReference type="Pfam" id="PF00701">
    <property type="entry name" value="DHDPS"/>
    <property type="match status" value="1"/>
</dbReference>
<evidence type="ECO:0000313" key="6">
    <source>
        <dbReference type="Proteomes" id="UP000799118"/>
    </source>
</evidence>
<evidence type="ECO:0000256" key="1">
    <source>
        <dbReference type="ARBA" id="ARBA00023239"/>
    </source>
</evidence>
<dbReference type="EMBL" id="ML769419">
    <property type="protein sequence ID" value="KAE9404110.1"/>
    <property type="molecule type" value="Genomic_DNA"/>
</dbReference>
<dbReference type="AlphaFoldDB" id="A0A6A4I2A1"/>